<dbReference type="EMBL" id="JAFKCS010000007">
    <property type="protein sequence ID" value="MBN7820063.1"/>
    <property type="molecule type" value="Genomic_DNA"/>
</dbReference>
<dbReference type="RefSeq" id="WP_206593899.1">
    <property type="nucleotide sequence ID" value="NZ_JAFKCS010000007.1"/>
</dbReference>
<proteinExistence type="predicted"/>
<reference evidence="1 2" key="1">
    <citation type="submission" date="2021-03" db="EMBL/GenBank/DDBJ databases">
        <title>novel species isolated from a fishpond in China.</title>
        <authorList>
            <person name="Lu H."/>
            <person name="Cai Z."/>
        </authorList>
    </citation>
    <scope>NUCLEOTIDE SEQUENCE [LARGE SCALE GENOMIC DNA]</scope>
    <source>
        <strain evidence="1 2">Y57</strain>
    </source>
</reference>
<evidence type="ECO:0000313" key="1">
    <source>
        <dbReference type="EMBL" id="MBN7820063.1"/>
    </source>
</evidence>
<gene>
    <name evidence="1" type="ORF">J0A65_09310</name>
</gene>
<dbReference type="InterPro" id="IPR039437">
    <property type="entry name" value="FrzH/put_lumazine-bd"/>
</dbReference>
<dbReference type="Proteomes" id="UP000663992">
    <property type="component" value="Unassembled WGS sequence"/>
</dbReference>
<dbReference type="Pfam" id="PF12893">
    <property type="entry name" value="Lumazine_bd_2"/>
    <property type="match status" value="1"/>
</dbReference>
<accession>A0ABS3CSG4</accession>
<dbReference type="SUPFAM" id="SSF54427">
    <property type="entry name" value="NTF2-like"/>
    <property type="match status" value="1"/>
</dbReference>
<protein>
    <submittedName>
        <fullName evidence="1">Nuclear transport factor 2 family protein</fullName>
    </submittedName>
</protein>
<keyword evidence="2" id="KW-1185">Reference proteome</keyword>
<organism evidence="1 2">
    <name type="scientific">Bowmanella yangjiangensis</name>
    <dbReference type="NCBI Taxonomy" id="2811230"/>
    <lineage>
        <taxon>Bacteria</taxon>
        <taxon>Pseudomonadati</taxon>
        <taxon>Pseudomonadota</taxon>
        <taxon>Gammaproteobacteria</taxon>
        <taxon>Alteromonadales</taxon>
        <taxon>Alteromonadaceae</taxon>
        <taxon>Bowmanella</taxon>
    </lineage>
</organism>
<dbReference type="InterPro" id="IPR032710">
    <property type="entry name" value="NTF2-like_dom_sf"/>
</dbReference>
<comment type="caution">
    <text evidence="1">The sequence shown here is derived from an EMBL/GenBank/DDBJ whole genome shotgun (WGS) entry which is preliminary data.</text>
</comment>
<name>A0ABS3CSG4_9ALTE</name>
<sequence>MVNDQHMSEWQQVEALLMQYFEGLHNADIKLLERIFDADARLYAPGVRRSKAQWLELVVSRPVPRELGHPFDYQILAIELCGEQAMAKVSCPLLGRQFIDYLGLLKEQGTWRIVAKQYADNPFTSYHDKE</sequence>
<dbReference type="Gene3D" id="3.10.450.50">
    <property type="match status" value="1"/>
</dbReference>
<evidence type="ECO:0000313" key="2">
    <source>
        <dbReference type="Proteomes" id="UP000663992"/>
    </source>
</evidence>